<keyword evidence="1" id="KW-0812">Transmembrane</keyword>
<protein>
    <submittedName>
        <fullName evidence="2">Uncharacterized protein</fullName>
    </submittedName>
</protein>
<dbReference type="AlphaFoldDB" id="A0A6M6BCG3"/>
<dbReference type="Proteomes" id="UP000501623">
    <property type="component" value="Chromosome"/>
</dbReference>
<evidence type="ECO:0000313" key="2">
    <source>
        <dbReference type="EMBL" id="QJX45887.1"/>
    </source>
</evidence>
<sequence length="81" mass="8522">MTLLPMLLTVGGGLLCAACVGSLAYLLSWRELAATPPERARRLYLGVLPGASVLLGLLLWTLLHVMLLWAPGTTPTVAVAP</sequence>
<proteinExistence type="predicted"/>
<feature type="transmembrane region" description="Helical" evidence="1">
    <location>
        <begin position="6"/>
        <end position="27"/>
    </location>
</feature>
<reference evidence="2 3" key="1">
    <citation type="submission" date="2020-05" db="EMBL/GenBank/DDBJ databases">
        <title>Complete genome sequence of Hymenobacter sp. TS19 in Coasted Sand Dune.</title>
        <authorList>
            <person name="Lee J.-H."/>
            <person name="Jung J.-H."/>
            <person name="Jeong S."/>
            <person name="Zhao L."/>
            <person name="Kim M.-K."/>
            <person name="Seo H.-S."/>
            <person name="Lim S."/>
        </authorList>
    </citation>
    <scope>NUCLEOTIDE SEQUENCE [LARGE SCALE GENOMIC DNA]</scope>
    <source>
        <strain evidence="2 3">TS19</strain>
    </source>
</reference>
<keyword evidence="3" id="KW-1185">Reference proteome</keyword>
<feature type="transmembrane region" description="Helical" evidence="1">
    <location>
        <begin position="47"/>
        <end position="70"/>
    </location>
</feature>
<name>A0A6M6BCG3_9BACT</name>
<dbReference type="KEGG" id="hts:HMJ29_02615"/>
<evidence type="ECO:0000313" key="3">
    <source>
        <dbReference type="Proteomes" id="UP000501623"/>
    </source>
</evidence>
<dbReference type="RefSeq" id="WP_171590026.1">
    <property type="nucleotide sequence ID" value="NZ_CP053538.1"/>
</dbReference>
<dbReference type="EMBL" id="CP053538">
    <property type="protein sequence ID" value="QJX45887.1"/>
    <property type="molecule type" value="Genomic_DNA"/>
</dbReference>
<keyword evidence="1" id="KW-0472">Membrane</keyword>
<evidence type="ECO:0000256" key="1">
    <source>
        <dbReference type="SAM" id="Phobius"/>
    </source>
</evidence>
<gene>
    <name evidence="2" type="ORF">HMJ29_02615</name>
</gene>
<keyword evidence="1" id="KW-1133">Transmembrane helix</keyword>
<organism evidence="2 3">
    <name type="scientific">Hymenobacter taeanensis</name>
    <dbReference type="NCBI Taxonomy" id="2735321"/>
    <lineage>
        <taxon>Bacteria</taxon>
        <taxon>Pseudomonadati</taxon>
        <taxon>Bacteroidota</taxon>
        <taxon>Cytophagia</taxon>
        <taxon>Cytophagales</taxon>
        <taxon>Hymenobacteraceae</taxon>
        <taxon>Hymenobacter</taxon>
    </lineage>
</organism>
<accession>A0A6M6BCG3</accession>